<protein>
    <recommendedName>
        <fullName evidence="4">PDZ domain-containing protein</fullName>
    </recommendedName>
</protein>
<organism evidence="2 3">
    <name type="scientific">Prorocentrum cordatum</name>
    <dbReference type="NCBI Taxonomy" id="2364126"/>
    <lineage>
        <taxon>Eukaryota</taxon>
        <taxon>Sar</taxon>
        <taxon>Alveolata</taxon>
        <taxon>Dinophyceae</taxon>
        <taxon>Prorocentrales</taxon>
        <taxon>Prorocentraceae</taxon>
        <taxon>Prorocentrum</taxon>
    </lineage>
</organism>
<sequence>MASRCLDLAIVLTLGGVGVQGVQLQSAHTRLAKAQKEEAHAALFEKDFTVELDMIAAHERNLNLGMQLDTDTDFEPVSVAKVRKNGLMEMWNKANPDKAITVGDQIMKVNDILWHHNSQMFAERIKNQYKAYKDYKAGAKKVLTLAIQRPRRQKETRFQSQREDLHRQMYSREFSVDLPFVKNQSIGWTLNATVDWNPVTVASVSSTGLVALWNQENPENRIYPGDEIIMANNVTWHHNTKAFNHRIDTMLRRAVSQSNSKVAITLRIQRPRSVIQALEGKTFQKMFDVTLPSIHPEEIGWTLQTNTSDPINITEIRDGSFLSKWNKQTPEQNLAVGDRIVKANSLNWHHDKIGFASNLLKILSKRNSTTLRVQRQAHFNYARGWAVEIPSGVNQLLGLQLNASDDEFPVTINMVRRLTAAGIFNEDNPDDVMIPGDQIFKVNDILWRGNSREFAQSLEQEFSKSKRTGVMRLWLQRPEGLQREDDSSLDYLEFSTELNVSLSQAMGWELNTTGAGPVTVSKLTNLGSIQSWNDNNPLKDIQVGDQLIQVEDRVWHNNTEEFMKHLGHQLTDATSSKGKGSIAVLFRRPYVANADDVAEGKDEELGGDVMGAEE</sequence>
<proteinExistence type="predicted"/>
<evidence type="ECO:0000256" key="1">
    <source>
        <dbReference type="SAM" id="SignalP"/>
    </source>
</evidence>
<evidence type="ECO:0000313" key="2">
    <source>
        <dbReference type="EMBL" id="CAK0812834.1"/>
    </source>
</evidence>
<dbReference type="Proteomes" id="UP001189429">
    <property type="component" value="Unassembled WGS sequence"/>
</dbReference>
<gene>
    <name evidence="2" type="ORF">PCOR1329_LOCUS16998</name>
</gene>
<feature type="chain" id="PRO_5046413678" description="PDZ domain-containing protein" evidence="1">
    <location>
        <begin position="22"/>
        <end position="614"/>
    </location>
</feature>
<comment type="caution">
    <text evidence="2">The sequence shown here is derived from an EMBL/GenBank/DDBJ whole genome shotgun (WGS) entry which is preliminary data.</text>
</comment>
<keyword evidence="3" id="KW-1185">Reference proteome</keyword>
<feature type="signal peptide" evidence="1">
    <location>
        <begin position="1"/>
        <end position="21"/>
    </location>
</feature>
<reference evidence="2" key="1">
    <citation type="submission" date="2023-10" db="EMBL/GenBank/DDBJ databases">
        <authorList>
            <person name="Chen Y."/>
            <person name="Shah S."/>
            <person name="Dougan E. K."/>
            <person name="Thang M."/>
            <person name="Chan C."/>
        </authorList>
    </citation>
    <scope>NUCLEOTIDE SEQUENCE [LARGE SCALE GENOMIC DNA]</scope>
</reference>
<dbReference type="EMBL" id="CAUYUJ010005238">
    <property type="protein sequence ID" value="CAK0812834.1"/>
    <property type="molecule type" value="Genomic_DNA"/>
</dbReference>
<keyword evidence="1" id="KW-0732">Signal</keyword>
<accession>A0ABN9R3H4</accession>
<name>A0ABN9R3H4_9DINO</name>
<evidence type="ECO:0008006" key="4">
    <source>
        <dbReference type="Google" id="ProtNLM"/>
    </source>
</evidence>
<evidence type="ECO:0000313" key="3">
    <source>
        <dbReference type="Proteomes" id="UP001189429"/>
    </source>
</evidence>